<evidence type="ECO:0000313" key="15">
    <source>
        <dbReference type="Proteomes" id="UP000559256"/>
    </source>
</evidence>
<dbReference type="InterPro" id="IPR003439">
    <property type="entry name" value="ABC_transporter-like_ATP-bd"/>
</dbReference>
<dbReference type="InterPro" id="IPR027417">
    <property type="entry name" value="P-loop_NTPase"/>
</dbReference>
<keyword evidence="9 11" id="KW-0472">Membrane</keyword>
<evidence type="ECO:0000256" key="8">
    <source>
        <dbReference type="ARBA" id="ARBA00022989"/>
    </source>
</evidence>
<dbReference type="GO" id="GO:0008270">
    <property type="term" value="F:zinc ion binding"/>
    <property type="evidence" value="ECO:0007669"/>
    <property type="project" value="InterPro"/>
</dbReference>
<dbReference type="InterPro" id="IPR017871">
    <property type="entry name" value="ABC_transporter-like_CS"/>
</dbReference>
<dbReference type="EMBL" id="JAACJM010000105">
    <property type="protein sequence ID" value="KAF5346171.1"/>
    <property type="molecule type" value="Genomic_DNA"/>
</dbReference>
<dbReference type="GO" id="GO:0005524">
    <property type="term" value="F:ATP binding"/>
    <property type="evidence" value="ECO:0007669"/>
    <property type="project" value="UniProtKB-KW"/>
</dbReference>
<evidence type="ECO:0000256" key="6">
    <source>
        <dbReference type="ARBA" id="ARBA00022741"/>
    </source>
</evidence>
<dbReference type="InterPro" id="IPR036864">
    <property type="entry name" value="Zn2-C6_fun-type_DNA-bd_sf"/>
</dbReference>
<dbReference type="CDD" id="cd12148">
    <property type="entry name" value="fungal_TF_MHR"/>
    <property type="match status" value="1"/>
</dbReference>
<feature type="transmembrane region" description="Helical" evidence="11">
    <location>
        <begin position="2005"/>
        <end position="2028"/>
    </location>
</feature>
<dbReference type="Pfam" id="PF00005">
    <property type="entry name" value="ABC_tran"/>
    <property type="match status" value="2"/>
</dbReference>
<feature type="transmembrane region" description="Helical" evidence="11">
    <location>
        <begin position="884"/>
        <end position="902"/>
    </location>
</feature>
<dbReference type="InterPro" id="IPR013525">
    <property type="entry name" value="ABC2_TM"/>
</dbReference>
<evidence type="ECO:0000256" key="9">
    <source>
        <dbReference type="ARBA" id="ARBA00023136"/>
    </source>
</evidence>
<dbReference type="PROSITE" id="PS50893">
    <property type="entry name" value="ABC_TRANSPORTER_2"/>
    <property type="match status" value="2"/>
</dbReference>
<evidence type="ECO:0000259" key="12">
    <source>
        <dbReference type="PROSITE" id="PS50048"/>
    </source>
</evidence>
<dbReference type="CDD" id="cd03263">
    <property type="entry name" value="ABC_subfamily_A"/>
    <property type="match status" value="2"/>
</dbReference>
<feature type="transmembrane region" description="Helical" evidence="11">
    <location>
        <begin position="1899"/>
        <end position="1920"/>
    </location>
</feature>
<keyword evidence="6" id="KW-0547">Nucleotide-binding</keyword>
<feature type="transmembrane region" description="Helical" evidence="11">
    <location>
        <begin position="1941"/>
        <end position="1969"/>
    </location>
</feature>
<dbReference type="GO" id="GO:0016887">
    <property type="term" value="F:ATP hydrolysis activity"/>
    <property type="evidence" value="ECO:0007669"/>
    <property type="project" value="InterPro"/>
</dbReference>
<comment type="similarity">
    <text evidence="2">Belongs to the ABC transporter superfamily. ABCA family.</text>
</comment>
<feature type="compositionally biased region" description="Polar residues" evidence="10">
    <location>
        <begin position="1699"/>
        <end position="1716"/>
    </location>
</feature>
<evidence type="ECO:0000256" key="2">
    <source>
        <dbReference type="ARBA" id="ARBA00008869"/>
    </source>
</evidence>
<feature type="domain" description="ABC transporter" evidence="13">
    <location>
        <begin position="2159"/>
        <end position="2388"/>
    </location>
</feature>
<evidence type="ECO:0008006" key="16">
    <source>
        <dbReference type="Google" id="ProtNLM"/>
    </source>
</evidence>
<organism evidence="14 15">
    <name type="scientific">Tetrapyrgos nigripes</name>
    <dbReference type="NCBI Taxonomy" id="182062"/>
    <lineage>
        <taxon>Eukaryota</taxon>
        <taxon>Fungi</taxon>
        <taxon>Dikarya</taxon>
        <taxon>Basidiomycota</taxon>
        <taxon>Agaricomycotina</taxon>
        <taxon>Agaricomycetes</taxon>
        <taxon>Agaricomycetidae</taxon>
        <taxon>Agaricales</taxon>
        <taxon>Marasmiineae</taxon>
        <taxon>Marasmiaceae</taxon>
        <taxon>Tetrapyrgos</taxon>
    </lineage>
</organism>
<feature type="region of interest" description="Disordered" evidence="10">
    <location>
        <begin position="552"/>
        <end position="604"/>
    </location>
</feature>
<keyword evidence="8 11" id="KW-1133">Transmembrane helix</keyword>
<feature type="region of interest" description="Disordered" evidence="10">
    <location>
        <begin position="1"/>
        <end position="22"/>
    </location>
</feature>
<dbReference type="Proteomes" id="UP000559256">
    <property type="component" value="Unassembled WGS sequence"/>
</dbReference>
<evidence type="ECO:0000256" key="3">
    <source>
        <dbReference type="ARBA" id="ARBA00022448"/>
    </source>
</evidence>
<feature type="compositionally biased region" description="Low complexity" evidence="10">
    <location>
        <begin position="570"/>
        <end position="585"/>
    </location>
</feature>
<dbReference type="PROSITE" id="PS00463">
    <property type="entry name" value="ZN2_CY6_FUNGAL_1"/>
    <property type="match status" value="1"/>
</dbReference>
<feature type="transmembrane region" description="Helical" evidence="11">
    <location>
        <begin position="2093"/>
        <end position="2110"/>
    </location>
</feature>
<dbReference type="GO" id="GO:0140359">
    <property type="term" value="F:ABC-type transporter activity"/>
    <property type="evidence" value="ECO:0007669"/>
    <property type="project" value="InterPro"/>
</dbReference>
<dbReference type="Gene3D" id="3.40.50.300">
    <property type="entry name" value="P-loop containing nucleotide triphosphate hydrolases"/>
    <property type="match status" value="2"/>
</dbReference>
<feature type="compositionally biased region" description="Low complexity" evidence="10">
    <location>
        <begin position="1"/>
        <end position="13"/>
    </location>
</feature>
<protein>
    <recommendedName>
        <fullName evidence="16">ABC transporter</fullName>
    </recommendedName>
</protein>
<feature type="domain" description="Zn(2)-C6 fungal-type" evidence="12">
    <location>
        <begin position="21"/>
        <end position="53"/>
    </location>
</feature>
<evidence type="ECO:0000256" key="4">
    <source>
        <dbReference type="ARBA" id="ARBA00022692"/>
    </source>
</evidence>
<dbReference type="GO" id="GO:0000981">
    <property type="term" value="F:DNA-binding transcription factor activity, RNA polymerase II-specific"/>
    <property type="evidence" value="ECO:0007669"/>
    <property type="project" value="InterPro"/>
</dbReference>
<dbReference type="Pfam" id="PF12698">
    <property type="entry name" value="ABC2_membrane_3"/>
    <property type="match status" value="1"/>
</dbReference>
<dbReference type="SMART" id="SM00382">
    <property type="entry name" value="AAA"/>
    <property type="match status" value="2"/>
</dbReference>
<feature type="transmembrane region" description="Helical" evidence="11">
    <location>
        <begin position="1079"/>
        <end position="1098"/>
    </location>
</feature>
<comment type="caution">
    <text evidence="14">The sequence shown here is derived from an EMBL/GenBank/DDBJ whole genome shotgun (WGS) entry which is preliminary data.</text>
</comment>
<keyword evidence="15" id="KW-1185">Reference proteome</keyword>
<dbReference type="OrthoDB" id="8061355at2759"/>
<dbReference type="GO" id="GO:0005319">
    <property type="term" value="F:lipid transporter activity"/>
    <property type="evidence" value="ECO:0007669"/>
    <property type="project" value="TreeGrafter"/>
</dbReference>
<feature type="transmembrane region" description="Helical" evidence="11">
    <location>
        <begin position="1125"/>
        <end position="1147"/>
    </location>
</feature>
<name>A0A8H5CSB7_9AGAR</name>
<reference evidence="14 15" key="1">
    <citation type="journal article" date="2020" name="ISME J.">
        <title>Uncovering the hidden diversity of litter-decomposition mechanisms in mushroom-forming fungi.</title>
        <authorList>
            <person name="Floudas D."/>
            <person name="Bentzer J."/>
            <person name="Ahren D."/>
            <person name="Johansson T."/>
            <person name="Persson P."/>
            <person name="Tunlid A."/>
        </authorList>
    </citation>
    <scope>NUCLEOTIDE SEQUENCE [LARGE SCALE GENOMIC DNA]</scope>
    <source>
        <strain evidence="14 15">CBS 291.85</strain>
    </source>
</reference>
<feature type="compositionally biased region" description="Basic and acidic residues" evidence="10">
    <location>
        <begin position="1682"/>
        <end position="1698"/>
    </location>
</feature>
<evidence type="ECO:0000313" key="14">
    <source>
        <dbReference type="EMBL" id="KAF5346171.1"/>
    </source>
</evidence>
<accession>A0A8H5CSB7</accession>
<dbReference type="GO" id="GO:0016020">
    <property type="term" value="C:membrane"/>
    <property type="evidence" value="ECO:0007669"/>
    <property type="project" value="UniProtKB-SubCell"/>
</dbReference>
<feature type="region of interest" description="Disordered" evidence="10">
    <location>
        <begin position="56"/>
        <end position="93"/>
    </location>
</feature>
<keyword evidence="4 11" id="KW-0812">Transmembrane</keyword>
<evidence type="ECO:0000256" key="11">
    <source>
        <dbReference type="SAM" id="Phobius"/>
    </source>
</evidence>
<keyword evidence="3" id="KW-0813">Transport</keyword>
<dbReference type="CDD" id="cd00067">
    <property type="entry name" value="GAL4"/>
    <property type="match status" value="1"/>
</dbReference>
<keyword evidence="5" id="KW-0677">Repeat</keyword>
<feature type="transmembrane region" description="Helical" evidence="11">
    <location>
        <begin position="1188"/>
        <end position="1207"/>
    </location>
</feature>
<feature type="transmembrane region" description="Helical" evidence="11">
    <location>
        <begin position="1258"/>
        <end position="1278"/>
    </location>
</feature>
<evidence type="ECO:0000256" key="7">
    <source>
        <dbReference type="ARBA" id="ARBA00022840"/>
    </source>
</evidence>
<dbReference type="PANTHER" id="PTHR19229">
    <property type="entry name" value="ATP-BINDING CASSETTE TRANSPORTER SUBFAMILY A ABCA"/>
    <property type="match status" value="1"/>
</dbReference>
<dbReference type="InterPro" id="IPR003593">
    <property type="entry name" value="AAA+_ATPase"/>
</dbReference>
<dbReference type="SUPFAM" id="SSF52540">
    <property type="entry name" value="P-loop containing nucleoside triphosphate hydrolases"/>
    <property type="match status" value="2"/>
</dbReference>
<comment type="subcellular location">
    <subcellularLocation>
        <location evidence="1">Membrane</location>
        <topology evidence="1">Multi-pass membrane protein</topology>
    </subcellularLocation>
</comment>
<feature type="region of interest" description="Disordered" evidence="10">
    <location>
        <begin position="167"/>
        <end position="187"/>
    </location>
</feature>
<feature type="transmembrane region" description="Helical" evidence="11">
    <location>
        <begin position="1159"/>
        <end position="1182"/>
    </location>
</feature>
<dbReference type="InterPro" id="IPR026082">
    <property type="entry name" value="ABCA"/>
</dbReference>
<evidence type="ECO:0000256" key="10">
    <source>
        <dbReference type="SAM" id="MobiDB-lite"/>
    </source>
</evidence>
<proteinExistence type="inferred from homology"/>
<feature type="region of interest" description="Disordered" evidence="10">
    <location>
        <begin position="1669"/>
        <end position="1734"/>
    </location>
</feature>
<dbReference type="InterPro" id="IPR001138">
    <property type="entry name" value="Zn2Cys6_DnaBD"/>
</dbReference>
<dbReference type="PROSITE" id="PS00211">
    <property type="entry name" value="ABC_TRANSPORTER_1"/>
    <property type="match status" value="2"/>
</dbReference>
<evidence type="ECO:0000256" key="1">
    <source>
        <dbReference type="ARBA" id="ARBA00004141"/>
    </source>
</evidence>
<dbReference type="PROSITE" id="PS50048">
    <property type="entry name" value="ZN2_CY6_FUNGAL_2"/>
    <property type="match status" value="1"/>
</dbReference>
<evidence type="ECO:0000256" key="5">
    <source>
        <dbReference type="ARBA" id="ARBA00022737"/>
    </source>
</evidence>
<gene>
    <name evidence="14" type="ORF">D9758_009923</name>
</gene>
<feature type="domain" description="ABC transporter" evidence="13">
    <location>
        <begin position="1321"/>
        <end position="1582"/>
    </location>
</feature>
<feature type="region of interest" description="Disordered" evidence="10">
    <location>
        <begin position="1291"/>
        <end position="1310"/>
    </location>
</feature>
<sequence length="2494" mass="271739">MSDNSATPEIAATKPKKKPPACDQCKARRVLCHSRPDGKSCPRCLEKGIKCTTTPVVRRKRRPQHEVAAGNSKDSEDPEMNDNGNENHVNGVQPMDLDTAMEDLAPQGQERPVASTSSLSVQKTIPAPEILEANIPSPQTRAPSMVPTTSSAGPGLPYAQTTVTLMNQPRLNGGPSSSSTSLQPSSTPRIQLPKHLIQDLFNAFIHTPYSHHPIIPYDRVRANLAGCGWQPSSLTPQECVLVYCIFALTSLISIDPFIIGQEPIPPECTNILTTLNPVKTIKKDLRDIGRRREGVCHQLRLEALRQAQAEGVAVSVSPENAASCFLLSSLELLNQYDSTNAYSAVFAWQARALAESWYRHPHPSNSLFGTRDLSARWRSFIMADAIASLFLDRPSAFSPHDERLLCGHDGLPMEKLVSLLEEQGCNGTQFYMYLPSIMFQMTHLTREVYENISGSYARRNPLNLQIVKHYSSSLNLLHKLCSIYSSAADALTDQTQRQNFARLSVLSVVTLGWTNLSLYFYKTLKVRLEETSVTYSYSYAYAGILVGGEGNEEGDKSKSGGAGSDGDEAGAGPSTGSGLESTSTSAARERGTPGSGPGSGRTELERIFHETRTLTCKAAIEFSKMMEDVLSVSRLAQAKLVGGGYLKNWVHFLLDATEAGVMAASDGARALERLRDGLKVAGFAWVDYTDLVEAMDSQISALHASSGSLNPNPGHNPNVMPSPGVAPLGGMGIGMGAGSGSGLGMGTGMGMGLGATPYDPLFSEYGPMSWDTFALDLEAMNNAAASVQYQSARGFHDSFVQTAKSLDRCDQQVDRNFVDTDIYIVAKEFGNSMPARRACRPASSSSSSSSLSMSSLFWRQFRALFRKNWIVLGKHPLLNILRCFLLPVAYGVFLAVAQLFLIKPNNNGIGAPVPVYSLSSKFDPSFSLLWVDNTNGSSSPTPREIMDRITADFTERQLSSVKQIGSPGDVPKECPQNFNLFSECFGAVVFNDIPPAGSSNPRRPVNYTIRADGGLFHVDVVKHTSDFEQRILPLQWAIDKAIVELQTSVQIPTPLEWPFTQETNEEQSRDIRLSYIRGLRTLLVLALFICYIGIAYQLPGAITGERANGLTAHMKTMGLLDSAKIVSWFTSLIIPYLPAWTIVSLTWHYRIFTESSAGLIFIVHILLGLSLASYSLFLSVPFGKSPQLAAVFSTFLSIILSIIALVYAGSERGATTTGVTIFSLFFPPGWYIFVIRVICGWENHLMPTNLLKQDPDSGLVLLPLIIVILIDIVLYPYLTIKWENWLYDTKNPPSRSTPSKNTSFSLSPENQLESMSDSTAISIRNLHKSFDTSALSFLPSWIRKPRNRVTAVHDLSFDIPKGGIFVLLGSNGAGKSTTLSILAGLLSRTRGSVRFHPEYFGTGRGESGGKGKKVDRVGLGIVPQKNVLFDELTCLQTLEIWKAIKWRPHSPSPSTPGSKHEEDLIELLKDCDLFQKIHENAGTLSGGQKRKLQLAVGLVGGSEIVLIDECTSGVDPLSRRALWRTLTRVKMDRTVVFTTHFLDESDLLADNIAILASPVAVRFRVLDEDNEKDHVSAGVGTGSDHDTSLKLLQDIRKVAPSAYIQDYSSKRVTYHLRTKEQAVVSEVLKVLEAAQARGVVESYDVLGTTIEDVFLELMRREEVAVEKAQVLPEDASGSIQSGEHDEAQREKDGEEKRLSTPSGSDTHTQIGTSSSLMAMKPPKSAITPLSLTPGRPTSPLQQALTIFHKRVLIARRAWLTPLLAVLVAIFVESPPNVLQNVLGSQNLINLNVSSSEPLAFLRTTNVADNQTFVQEFSTRFRNYSVGGVSFNSNPGSGPALVAWEASSPGLTGPAVLNMASNVLYNMALNSSGSAGADPTIIRASYESFPPVATGTLSSLRWVVFFGAAMSVYPAFFALYVSQERRSSVQAMQFSNGLSNTFGLWMGHLMFDFIFALISSTIIIIIFAAVSNQFHGLAIFWVILVLYGIAAILFSYFVSLFVSSPLAAFAAVAGYQVVMFVLYLAGYLLTLTYAKTSEAGHIITILHFTLSLLSPAASVIRASLVSVNLFSLLCIGDTITSSALGDLVRFGGPILYLILYSLALLAALTWYDSSGSLKPRSFLRAAAAAVGHSNHHINATTSNQDVLDEASATAKSGDLLRVLGVSKTYGKNTVVDDVSLSVSRDTIFGLLGPNGAGKTTTFNMIRGDVVPDKGDVFIAGTSIVRNPKTARFSLGVCPQFTAIDSQLTVREHLLVYGRLKGLDKGEVIESNIDMLLKATGLQVYAGRLASALSGGNQRKLSLAIALIGNPSVVLIDEFSTGIDAKMKREMWVTLRNVAVGKAVIITTHSMEEASALSTKVGILAKRLLAVGTTESLSERFATYEVHFTCRTREEVSRAQLLMSRIPGSRLADDVATRFEVPIRSPSNKEEDVPPSEPSSRTVTLAELFHILSESGDFSEYTVEKASLESVFLKVIRQNNVVEEDVDKRKPWWRCF</sequence>
<dbReference type="SUPFAM" id="SSF57701">
    <property type="entry name" value="Zn2/Cys6 DNA-binding domain"/>
    <property type="match status" value="1"/>
</dbReference>
<dbReference type="PANTHER" id="PTHR19229:SF36">
    <property type="entry name" value="ATP-BINDING CASSETTE SUB-FAMILY A MEMBER 2"/>
    <property type="match status" value="1"/>
</dbReference>
<feature type="transmembrane region" description="Helical" evidence="11">
    <location>
        <begin position="1975"/>
        <end position="1998"/>
    </location>
</feature>
<feature type="compositionally biased region" description="Low complexity" evidence="10">
    <location>
        <begin position="175"/>
        <end position="187"/>
    </location>
</feature>
<evidence type="ECO:0000259" key="13">
    <source>
        <dbReference type="PROSITE" id="PS50893"/>
    </source>
</evidence>
<feature type="transmembrane region" description="Helical" evidence="11">
    <location>
        <begin position="1219"/>
        <end position="1238"/>
    </location>
</feature>
<keyword evidence="7" id="KW-0067">ATP-binding</keyword>